<proteinExistence type="inferred from homology"/>
<dbReference type="Pfam" id="PF02634">
    <property type="entry name" value="FdhD-NarQ"/>
    <property type="match status" value="1"/>
</dbReference>
<comment type="subcellular location">
    <subcellularLocation>
        <location evidence="3">Cytoplasm</location>
    </subcellularLocation>
</comment>
<dbReference type="SUPFAM" id="SSF53927">
    <property type="entry name" value="Cytidine deaminase-like"/>
    <property type="match status" value="1"/>
</dbReference>
<dbReference type="PIRSF" id="PIRSF015626">
    <property type="entry name" value="FdhD"/>
    <property type="match status" value="1"/>
</dbReference>
<gene>
    <name evidence="3 4" type="primary">fdhD</name>
    <name evidence="4" type="ORF">C427_0265</name>
</gene>
<accession>K7ABE1</accession>
<dbReference type="HAMAP" id="MF_00187">
    <property type="entry name" value="FdhD"/>
    <property type="match status" value="1"/>
</dbReference>
<keyword evidence="5" id="KW-1185">Reference proteome</keyword>
<dbReference type="OrthoDB" id="3197277at2"/>
<dbReference type="PANTHER" id="PTHR30592:SF1">
    <property type="entry name" value="SULFUR CARRIER PROTEIN FDHD"/>
    <property type="match status" value="1"/>
</dbReference>
<name>K7ABE1_9ALTE</name>
<sequence>MTWDDEPKLQGSFQSLPVHYWEQGNDKGQEQLDNIAEEVAIALVYNGISHAVMMASPADLQDFSLGFSLSEGIINNTSEMYDIELVPSEKGIEVRIEISSQRMMSLKSLRRNLTGRTGCGLCGSESLEQAIRPIKSVTPQVLPSSIVIQHALSQLSEHQKLQSLTGAVHGAAWCDGVGDIMLLREDVGRHNALDKLIGALALHKTNTDNGFVLISSRASYEMVQKVTSMNIATLVAVSAPTVLAIKLATQAKLNLIGFARPGRHTLYTKFNK</sequence>
<evidence type="ECO:0000256" key="2">
    <source>
        <dbReference type="ARBA" id="ARBA00023150"/>
    </source>
</evidence>
<dbReference type="GO" id="GO:0016783">
    <property type="term" value="F:sulfurtransferase activity"/>
    <property type="evidence" value="ECO:0007669"/>
    <property type="project" value="InterPro"/>
</dbReference>
<evidence type="ECO:0000313" key="5">
    <source>
        <dbReference type="Proteomes" id="UP000011864"/>
    </source>
</evidence>
<organism evidence="4 5">
    <name type="scientific">Paraglaciecola psychrophila 170</name>
    <dbReference type="NCBI Taxonomy" id="1129794"/>
    <lineage>
        <taxon>Bacteria</taxon>
        <taxon>Pseudomonadati</taxon>
        <taxon>Pseudomonadota</taxon>
        <taxon>Gammaproteobacteria</taxon>
        <taxon>Alteromonadales</taxon>
        <taxon>Alteromonadaceae</taxon>
        <taxon>Paraglaciecola</taxon>
    </lineage>
</organism>
<feature type="binding site" evidence="3">
    <location>
        <begin position="258"/>
        <end position="263"/>
    </location>
    <ligand>
        <name>Mo-bis(molybdopterin guanine dinucleotide)</name>
        <dbReference type="ChEBI" id="CHEBI:60539"/>
    </ligand>
</feature>
<dbReference type="STRING" id="1129794.C427_0265"/>
<evidence type="ECO:0000256" key="3">
    <source>
        <dbReference type="HAMAP-Rule" id="MF_00187"/>
    </source>
</evidence>
<evidence type="ECO:0000313" key="4">
    <source>
        <dbReference type="EMBL" id="AGH42375.1"/>
    </source>
</evidence>
<dbReference type="RefSeq" id="WP_007641885.1">
    <property type="nucleotide sequence ID" value="NC_020514.1"/>
</dbReference>
<dbReference type="Gene3D" id="3.40.140.10">
    <property type="entry name" value="Cytidine Deaminase, domain 2"/>
    <property type="match status" value="1"/>
</dbReference>
<dbReference type="InterPro" id="IPR016193">
    <property type="entry name" value="Cytidine_deaminase-like"/>
</dbReference>
<dbReference type="AlphaFoldDB" id="K7ABE1"/>
<dbReference type="eggNOG" id="COG1526">
    <property type="taxonomic scope" value="Bacteria"/>
</dbReference>
<evidence type="ECO:0000256" key="1">
    <source>
        <dbReference type="ARBA" id="ARBA00022490"/>
    </source>
</evidence>
<dbReference type="KEGG" id="gps:C427_0265"/>
<dbReference type="HOGENOM" id="CLU_056887_2_0_6"/>
<dbReference type="PATRIC" id="fig|1129794.4.peg.261"/>
<protein>
    <recommendedName>
        <fullName evidence="3">Sulfur carrier protein FdhD</fullName>
    </recommendedName>
</protein>
<keyword evidence="1 3" id="KW-0963">Cytoplasm</keyword>
<dbReference type="GO" id="GO:0097163">
    <property type="term" value="F:sulfur carrier activity"/>
    <property type="evidence" value="ECO:0007669"/>
    <property type="project" value="UniProtKB-UniRule"/>
</dbReference>
<reference evidence="4 5" key="1">
    <citation type="journal article" date="2013" name="Genome Announc.">
        <title>Complete Genome Sequence of Glaciecola psychrophila Strain 170T.</title>
        <authorList>
            <person name="Yin J."/>
            <person name="Chen J."/>
            <person name="Liu G."/>
            <person name="Yu Y."/>
            <person name="Song L."/>
            <person name="Wang X."/>
            <person name="Qu X."/>
        </authorList>
    </citation>
    <scope>NUCLEOTIDE SEQUENCE [LARGE SCALE GENOMIC DNA]</scope>
    <source>
        <strain evidence="4 5">170</strain>
    </source>
</reference>
<comment type="function">
    <text evidence="3">Required for formate dehydrogenase (FDH) activity. Acts as a sulfur carrier protein that transfers sulfur from IscS to the molybdenum cofactor prior to its insertion into FDH.</text>
</comment>
<feature type="active site" description="Cysteine persulfide intermediate" evidence="3">
    <location>
        <position position="119"/>
    </location>
</feature>
<dbReference type="Gene3D" id="3.10.20.10">
    <property type="match status" value="1"/>
</dbReference>
<dbReference type="GO" id="GO:0005737">
    <property type="term" value="C:cytoplasm"/>
    <property type="evidence" value="ECO:0007669"/>
    <property type="project" value="UniProtKB-SubCell"/>
</dbReference>
<keyword evidence="2 3" id="KW-0501">Molybdenum cofactor biosynthesis</keyword>
<dbReference type="GO" id="GO:0006777">
    <property type="term" value="P:Mo-molybdopterin cofactor biosynthetic process"/>
    <property type="evidence" value="ECO:0007669"/>
    <property type="project" value="UniProtKB-UniRule"/>
</dbReference>
<dbReference type="EMBL" id="CP003837">
    <property type="protein sequence ID" value="AGH42375.1"/>
    <property type="molecule type" value="Genomic_DNA"/>
</dbReference>
<comment type="similarity">
    <text evidence="3">Belongs to the FdhD family.</text>
</comment>
<dbReference type="NCBIfam" id="TIGR00129">
    <property type="entry name" value="fdhD_narQ"/>
    <property type="match status" value="1"/>
</dbReference>
<dbReference type="InterPro" id="IPR003786">
    <property type="entry name" value="FdhD"/>
</dbReference>
<dbReference type="Proteomes" id="UP000011864">
    <property type="component" value="Chromosome"/>
</dbReference>
<dbReference type="PANTHER" id="PTHR30592">
    <property type="entry name" value="FORMATE DEHYDROGENASE"/>
    <property type="match status" value="1"/>
</dbReference>